<feature type="region of interest" description="Disordered" evidence="1">
    <location>
        <begin position="22"/>
        <end position="55"/>
    </location>
</feature>
<reference evidence="2 3" key="1">
    <citation type="submission" date="2017-12" db="EMBL/GenBank/DDBJ databases">
        <title>Comparative genomics of Botrytis spp.</title>
        <authorList>
            <person name="Valero-Jimenez C.A."/>
            <person name="Tapia P."/>
            <person name="Veloso J."/>
            <person name="Silva-Moreno E."/>
            <person name="Staats M."/>
            <person name="Valdes J.H."/>
            <person name="Van Kan J.A.L."/>
        </authorList>
    </citation>
    <scope>NUCLEOTIDE SEQUENCE [LARGE SCALE GENOMIC DNA]</scope>
    <source>
        <strain evidence="2 3">MUCL435</strain>
    </source>
</reference>
<organism evidence="2 3">
    <name type="scientific">Botrytis galanthina</name>
    <dbReference type="NCBI Taxonomy" id="278940"/>
    <lineage>
        <taxon>Eukaryota</taxon>
        <taxon>Fungi</taxon>
        <taxon>Dikarya</taxon>
        <taxon>Ascomycota</taxon>
        <taxon>Pezizomycotina</taxon>
        <taxon>Leotiomycetes</taxon>
        <taxon>Helotiales</taxon>
        <taxon>Sclerotiniaceae</taxon>
        <taxon>Botrytis</taxon>
    </lineage>
</organism>
<sequence>MDADFVNTTSHHIASHHITALRDIECKTHKQTNKPSSNKISSSSPSPGPGPGPGLHETWFAGCSHTCGVY</sequence>
<dbReference type="EMBL" id="PQXL01000012">
    <property type="protein sequence ID" value="THV55199.1"/>
    <property type="molecule type" value="Genomic_DNA"/>
</dbReference>
<gene>
    <name evidence="2" type="ORF">BGAL_0012g00390</name>
</gene>
<evidence type="ECO:0000256" key="1">
    <source>
        <dbReference type="SAM" id="MobiDB-lite"/>
    </source>
</evidence>
<dbReference type="AlphaFoldDB" id="A0A4S8RK90"/>
<evidence type="ECO:0000313" key="2">
    <source>
        <dbReference type="EMBL" id="THV55199.1"/>
    </source>
</evidence>
<evidence type="ECO:0000313" key="3">
    <source>
        <dbReference type="Proteomes" id="UP000308671"/>
    </source>
</evidence>
<comment type="caution">
    <text evidence="2">The sequence shown here is derived from an EMBL/GenBank/DDBJ whole genome shotgun (WGS) entry which is preliminary data.</text>
</comment>
<name>A0A4S8RK90_9HELO</name>
<accession>A0A4S8RK90</accession>
<dbReference type="Proteomes" id="UP000308671">
    <property type="component" value="Unassembled WGS sequence"/>
</dbReference>
<protein>
    <submittedName>
        <fullName evidence="2">Uncharacterized protein</fullName>
    </submittedName>
</protein>
<proteinExistence type="predicted"/>
<keyword evidence="3" id="KW-1185">Reference proteome</keyword>